<feature type="non-terminal residue" evidence="3">
    <location>
        <position position="329"/>
    </location>
</feature>
<evidence type="ECO:0000256" key="1">
    <source>
        <dbReference type="SAM" id="Coils"/>
    </source>
</evidence>
<gene>
    <name evidence="3" type="ORF">C5167_012706</name>
</gene>
<dbReference type="AlphaFoldDB" id="A0A4Y7J1E2"/>
<evidence type="ECO:0000313" key="4">
    <source>
        <dbReference type="Proteomes" id="UP000316621"/>
    </source>
</evidence>
<accession>A0A4Y7J1E2</accession>
<dbReference type="EMBL" id="CM010717">
    <property type="protein sequence ID" value="RZC53852.1"/>
    <property type="molecule type" value="Genomic_DNA"/>
</dbReference>
<dbReference type="Gramene" id="RZC53852">
    <property type="protein sequence ID" value="RZC53852"/>
    <property type="gene ID" value="C5167_012706"/>
</dbReference>
<evidence type="ECO:0000313" key="3">
    <source>
        <dbReference type="EMBL" id="RZC53852.1"/>
    </source>
</evidence>
<feature type="coiled-coil region" evidence="1">
    <location>
        <begin position="216"/>
        <end position="243"/>
    </location>
</feature>
<feature type="compositionally biased region" description="Basic and acidic residues" evidence="2">
    <location>
        <begin position="313"/>
        <end position="322"/>
    </location>
</feature>
<protein>
    <submittedName>
        <fullName evidence="3">Uncharacterized protein</fullName>
    </submittedName>
</protein>
<sequence>MKSLEVFHTYALNRKRTSERYEFKFAGNDARAECDVLKDQISQLEGDRLSLRGWVSGLQIDNYDWRARSDHHCALSGQLARSLEVSNMLNLALLDENHTLSDANRGLKNNKLSFDNAYYRISRDRNFLENSIQFQKNISNDLSSELAKLSKEMDESCQSRDQALEDLRLFQSANHHSVISHDLRVVVSPEAKECLTKDLKERDSMSRQFSAFSRLVTEVSQERDDLRRDKKELEHSYLVLDQKYQYFADESERKYSKSSQRRVNEEPQLAVNWVCEKYNLPREVYPQVPVGDDEEEEVPVEKGGGANVVGEDVLNKKLDVDTSSHSSVT</sequence>
<keyword evidence="4" id="KW-1185">Reference proteome</keyword>
<evidence type="ECO:0000256" key="2">
    <source>
        <dbReference type="SAM" id="MobiDB-lite"/>
    </source>
</evidence>
<feature type="region of interest" description="Disordered" evidence="2">
    <location>
        <begin position="287"/>
        <end position="329"/>
    </location>
</feature>
<proteinExistence type="predicted"/>
<dbReference type="Proteomes" id="UP000316621">
    <property type="component" value="Chromosome 3"/>
</dbReference>
<keyword evidence="1" id="KW-0175">Coiled coil</keyword>
<name>A0A4Y7J1E2_PAPSO</name>
<reference evidence="3 4" key="1">
    <citation type="journal article" date="2018" name="Science">
        <title>The opium poppy genome and morphinan production.</title>
        <authorList>
            <person name="Guo L."/>
            <person name="Winzer T."/>
            <person name="Yang X."/>
            <person name="Li Y."/>
            <person name="Ning Z."/>
            <person name="He Z."/>
            <person name="Teodor R."/>
            <person name="Lu Y."/>
            <person name="Bowser T.A."/>
            <person name="Graham I.A."/>
            <person name="Ye K."/>
        </authorList>
    </citation>
    <scope>NUCLEOTIDE SEQUENCE [LARGE SCALE GENOMIC DNA]</scope>
    <source>
        <strain evidence="4">cv. HN1</strain>
        <tissue evidence="3">Leaves</tissue>
    </source>
</reference>
<organism evidence="3 4">
    <name type="scientific">Papaver somniferum</name>
    <name type="common">Opium poppy</name>
    <dbReference type="NCBI Taxonomy" id="3469"/>
    <lineage>
        <taxon>Eukaryota</taxon>
        <taxon>Viridiplantae</taxon>
        <taxon>Streptophyta</taxon>
        <taxon>Embryophyta</taxon>
        <taxon>Tracheophyta</taxon>
        <taxon>Spermatophyta</taxon>
        <taxon>Magnoliopsida</taxon>
        <taxon>Ranunculales</taxon>
        <taxon>Papaveraceae</taxon>
        <taxon>Papaveroideae</taxon>
        <taxon>Papaver</taxon>
    </lineage>
</organism>